<accession>A0ABN2SVW2</accession>
<proteinExistence type="predicted"/>
<name>A0ABN2SVW2_9MICO</name>
<gene>
    <name evidence="1" type="ORF">GCM10009817_39700</name>
</gene>
<protein>
    <submittedName>
        <fullName evidence="1">Uncharacterized protein</fullName>
    </submittedName>
</protein>
<evidence type="ECO:0000313" key="2">
    <source>
        <dbReference type="Proteomes" id="UP001500013"/>
    </source>
</evidence>
<keyword evidence="2" id="KW-1185">Reference proteome</keyword>
<comment type="caution">
    <text evidence="1">The sequence shown here is derived from an EMBL/GenBank/DDBJ whole genome shotgun (WGS) entry which is preliminary data.</text>
</comment>
<reference evidence="1 2" key="1">
    <citation type="journal article" date="2019" name="Int. J. Syst. Evol. Microbiol.">
        <title>The Global Catalogue of Microorganisms (GCM) 10K type strain sequencing project: providing services to taxonomists for standard genome sequencing and annotation.</title>
        <authorList>
            <consortium name="The Broad Institute Genomics Platform"/>
            <consortium name="The Broad Institute Genome Sequencing Center for Infectious Disease"/>
            <person name="Wu L."/>
            <person name="Ma J."/>
        </authorList>
    </citation>
    <scope>NUCLEOTIDE SEQUENCE [LARGE SCALE GENOMIC DNA]</scope>
    <source>
        <strain evidence="1 2">JCM 15628</strain>
    </source>
</reference>
<sequence>MLDVLRPDAELTSARDVLAGIQEHLVPAGSHLSFLSAAWSAPLQGDYETLRKGLALRSTPATFPDGIELDDCAVLITFALEEPRADVALEYGVVTAEELANRVSDPHMGMLGPRSMRPETMAPAVETLPPVSVFANFTISTASLTELTATVDVAERILHRLDSVMLSVRDSVEELATPEEG</sequence>
<dbReference type="Proteomes" id="UP001500013">
    <property type="component" value="Unassembled WGS sequence"/>
</dbReference>
<evidence type="ECO:0000313" key="1">
    <source>
        <dbReference type="EMBL" id="GAA1993457.1"/>
    </source>
</evidence>
<organism evidence="1 2">
    <name type="scientific">Terrabacter lapilli</name>
    <dbReference type="NCBI Taxonomy" id="436231"/>
    <lineage>
        <taxon>Bacteria</taxon>
        <taxon>Bacillati</taxon>
        <taxon>Actinomycetota</taxon>
        <taxon>Actinomycetes</taxon>
        <taxon>Micrococcales</taxon>
        <taxon>Intrasporangiaceae</taxon>
        <taxon>Terrabacter</taxon>
    </lineage>
</organism>
<dbReference type="EMBL" id="BAAAPU010000011">
    <property type="protein sequence ID" value="GAA1993457.1"/>
    <property type="molecule type" value="Genomic_DNA"/>
</dbReference>